<evidence type="ECO:0000256" key="3">
    <source>
        <dbReference type="ARBA" id="ARBA00022692"/>
    </source>
</evidence>
<evidence type="ECO:0000313" key="8">
    <source>
        <dbReference type="EMBL" id="NMT62706.1"/>
    </source>
</evidence>
<evidence type="ECO:0000256" key="4">
    <source>
        <dbReference type="ARBA" id="ARBA00022989"/>
    </source>
</evidence>
<comment type="caution">
    <text evidence="8">The sequence shown here is derived from an EMBL/GenBank/DDBJ whole genome shotgun (WGS) entry which is preliminary data.</text>
</comment>
<feature type="transmembrane region" description="Helical" evidence="6">
    <location>
        <begin position="638"/>
        <end position="660"/>
    </location>
</feature>
<name>A0A7Y0NL25_9GAMM</name>
<evidence type="ECO:0000313" key="9">
    <source>
        <dbReference type="Proteomes" id="UP000567186"/>
    </source>
</evidence>
<dbReference type="AlphaFoldDB" id="A0A7Y0NL25"/>
<keyword evidence="3 6" id="KW-0812">Transmembrane</keyword>
<dbReference type="InterPro" id="IPR000731">
    <property type="entry name" value="SSD"/>
</dbReference>
<dbReference type="OrthoDB" id="9803781at2"/>
<organism evidence="8 9">
    <name type="scientific">Marinobacter orientalis</name>
    <dbReference type="NCBI Taxonomy" id="1928859"/>
    <lineage>
        <taxon>Bacteria</taxon>
        <taxon>Pseudomonadati</taxon>
        <taxon>Pseudomonadota</taxon>
        <taxon>Gammaproteobacteria</taxon>
        <taxon>Pseudomonadales</taxon>
        <taxon>Marinobacteraceae</taxon>
        <taxon>Marinobacter</taxon>
    </lineage>
</organism>
<protein>
    <submittedName>
        <fullName evidence="8">MMPL family transporter</fullName>
    </submittedName>
</protein>
<feature type="transmembrane region" description="Helical" evidence="6">
    <location>
        <begin position="320"/>
        <end position="341"/>
    </location>
</feature>
<feature type="transmembrane region" description="Helical" evidence="6">
    <location>
        <begin position="347"/>
        <end position="371"/>
    </location>
</feature>
<keyword evidence="5 6" id="KW-0472">Membrane</keyword>
<dbReference type="Gene3D" id="1.20.1640.10">
    <property type="entry name" value="Multidrug efflux transporter AcrB transmembrane domain"/>
    <property type="match status" value="2"/>
</dbReference>
<accession>A0A7Y0NL25</accession>
<reference evidence="8 9" key="1">
    <citation type="submission" date="2020-04" db="EMBL/GenBank/DDBJ databases">
        <title>Marinobacter oceani sp. nov., isolated from marine solar saltern.</title>
        <authorList>
            <person name="Chen X.-Y."/>
        </authorList>
    </citation>
    <scope>NUCLEOTIDE SEQUENCE [LARGE SCALE GENOMIC DNA]</scope>
    <source>
        <strain evidence="8 9">W62</strain>
    </source>
</reference>
<feature type="transmembrane region" description="Helical" evidence="6">
    <location>
        <begin position="704"/>
        <end position="730"/>
    </location>
</feature>
<keyword evidence="9" id="KW-1185">Reference proteome</keyword>
<dbReference type="PANTHER" id="PTHR33406:SF10">
    <property type="entry name" value="SSD DOMAIN-CONTAINING PROTEIN"/>
    <property type="match status" value="1"/>
</dbReference>
<dbReference type="Proteomes" id="UP000567186">
    <property type="component" value="Unassembled WGS sequence"/>
</dbReference>
<evidence type="ECO:0000256" key="1">
    <source>
        <dbReference type="ARBA" id="ARBA00004651"/>
    </source>
</evidence>
<feature type="transmembrane region" description="Helical" evidence="6">
    <location>
        <begin position="403"/>
        <end position="423"/>
    </location>
</feature>
<evidence type="ECO:0000256" key="5">
    <source>
        <dbReference type="ARBA" id="ARBA00023136"/>
    </source>
</evidence>
<feature type="transmembrane region" description="Helical" evidence="6">
    <location>
        <begin position="666"/>
        <end position="683"/>
    </location>
</feature>
<feature type="transmembrane region" description="Helical" evidence="6">
    <location>
        <begin position="218"/>
        <end position="236"/>
    </location>
</feature>
<evidence type="ECO:0000259" key="7">
    <source>
        <dbReference type="PROSITE" id="PS50156"/>
    </source>
</evidence>
<dbReference type="EMBL" id="JABCKY010000001">
    <property type="protein sequence ID" value="NMT62706.1"/>
    <property type="molecule type" value="Genomic_DNA"/>
</dbReference>
<comment type="subcellular location">
    <subcellularLocation>
        <location evidence="1">Cell membrane</location>
        <topology evidence="1">Multi-pass membrane protein</topology>
    </subcellularLocation>
</comment>
<feature type="domain" description="SSD" evidence="7">
    <location>
        <begin position="636"/>
        <end position="764"/>
    </location>
</feature>
<dbReference type="SUPFAM" id="SSF82866">
    <property type="entry name" value="Multidrug efflux transporter AcrB transmembrane domain"/>
    <property type="match status" value="2"/>
</dbReference>
<keyword evidence="4 6" id="KW-1133">Transmembrane helix</keyword>
<evidence type="ECO:0000256" key="2">
    <source>
        <dbReference type="ARBA" id="ARBA00022475"/>
    </source>
</evidence>
<keyword evidence="2" id="KW-1003">Cell membrane</keyword>
<gene>
    <name evidence="8" type="ORF">HIU99_03760</name>
</gene>
<feature type="transmembrane region" description="Helical" evidence="6">
    <location>
        <begin position="613"/>
        <end position="631"/>
    </location>
</feature>
<dbReference type="Pfam" id="PF03176">
    <property type="entry name" value="MMPL"/>
    <property type="match status" value="2"/>
</dbReference>
<dbReference type="InterPro" id="IPR050545">
    <property type="entry name" value="Mycobact_MmpL"/>
</dbReference>
<dbReference type="PROSITE" id="PS50156">
    <property type="entry name" value="SSD"/>
    <property type="match status" value="1"/>
</dbReference>
<dbReference type="GO" id="GO:0005886">
    <property type="term" value="C:plasma membrane"/>
    <property type="evidence" value="ECO:0007669"/>
    <property type="project" value="UniProtKB-SubCell"/>
</dbReference>
<dbReference type="InterPro" id="IPR004869">
    <property type="entry name" value="MMPL_dom"/>
</dbReference>
<feature type="transmembrane region" description="Helical" evidence="6">
    <location>
        <begin position="12"/>
        <end position="32"/>
    </location>
</feature>
<proteinExistence type="predicted"/>
<dbReference type="PANTHER" id="PTHR33406">
    <property type="entry name" value="MEMBRANE PROTEIN MJ1562-RELATED"/>
    <property type="match status" value="1"/>
</dbReference>
<dbReference type="RefSeq" id="WP_135954074.1">
    <property type="nucleotide sequence ID" value="NZ_JABCKY010000001.1"/>
</dbReference>
<feature type="transmembrane region" description="Helical" evidence="6">
    <location>
        <begin position="742"/>
        <end position="765"/>
    </location>
</feature>
<evidence type="ECO:0000256" key="6">
    <source>
        <dbReference type="SAM" id="Phobius"/>
    </source>
</evidence>
<sequence>MIKRLSGFLIQWRVAVVALLAVVTVVLGYFALGLEVKTTFSDLQPANHPYVQINEKYKTTFGGANVVTLMVQVDKGDIFRRDILEIVQRITKDLQYIDAVNQFQITSLASKKIKNVQASTEGIESLPLMWPDLPSSDQEIEVLREAAISNPMVYGQYVSKDLSAALITVDFIDRLIDYDKVYPQIQEIINEVEVDGVEVKVVGQPILAGLIINYLPETLKIVGMIIGVIALLLLVTEGTLRGMLLPLLSGGVTGVWVMGVITLMGINLDPLAIVITFLIAARAVSHTIQLNSAFDDERRSGGLNSRDAARLALRKLFRPGLLGLATDAGAMLVVALTPIPLLQKASLIGAMWVGAMVIGTLVMVPVALSWVRADSEHRLVDLRVNTAVSAFLRLCTRLTTNRASASAVLIVAVVLLAVSGFFAKDITVGDANPGSPILWPDSEYNRSDASINSRFPGSDRMFVVIEGEEPDALKRPEVLDNIMQYQQYMENLEGVGGTQSLVDVIRPVNMVLHEGNPRFFKTGDNALVNGEFLFFALAGSDPGDIARFSDIKYQNGAVQLSFRDHQGDTIRTAIQASKDFAAANPVDGVEYRLAGGLIGVLAAANEVIFSGQIQSIALALLVLFFFCALAYRSSQAGLFFLPLVVLSNTVTFSFMSWQGISLNVNTLPVAALGIGLGVDYAFYITDRIRESFHKDGDVREAIAFALSTAGRAVIVTAATMIASVVLWYFFSSLRFQAEMGLLIALWMSVSAISALVVIPSMVYLLRPRFIFGAVRKGEDYSADSAGTGAAYAVQGRA</sequence>